<evidence type="ECO:0000256" key="5">
    <source>
        <dbReference type="PIRSR" id="PIRSR602401-1"/>
    </source>
</evidence>
<evidence type="ECO:0000256" key="4">
    <source>
        <dbReference type="ARBA" id="ARBA00023004"/>
    </source>
</evidence>
<dbReference type="InterPro" id="IPR036396">
    <property type="entry name" value="Cyt_P450_sf"/>
</dbReference>
<evidence type="ECO:0000256" key="6">
    <source>
        <dbReference type="RuleBase" id="RU000461"/>
    </source>
</evidence>
<evidence type="ECO:0000313" key="8">
    <source>
        <dbReference type="Proteomes" id="UP001140206"/>
    </source>
</evidence>
<name>A0AAV8DL42_9POAL</name>
<dbReference type="AlphaFoldDB" id="A0AAV8DL42"/>
<keyword evidence="6" id="KW-0503">Monooxygenase</keyword>
<reference evidence="7" key="1">
    <citation type="submission" date="2022-08" db="EMBL/GenBank/DDBJ databases">
        <authorList>
            <person name="Marques A."/>
        </authorList>
    </citation>
    <scope>NUCLEOTIDE SEQUENCE</scope>
    <source>
        <strain evidence="7">RhyPub2mFocal</strain>
        <tissue evidence="7">Leaves</tissue>
    </source>
</reference>
<dbReference type="SUPFAM" id="SSF48264">
    <property type="entry name" value="Cytochrome P450"/>
    <property type="match status" value="1"/>
</dbReference>
<keyword evidence="5 6" id="KW-0349">Heme</keyword>
<evidence type="ECO:0000256" key="1">
    <source>
        <dbReference type="ARBA" id="ARBA00010617"/>
    </source>
</evidence>
<feature type="binding site" description="axial binding residue" evidence="5">
    <location>
        <position position="180"/>
    </location>
    <ligand>
        <name>heme</name>
        <dbReference type="ChEBI" id="CHEBI:30413"/>
    </ligand>
    <ligandPart>
        <name>Fe</name>
        <dbReference type="ChEBI" id="CHEBI:18248"/>
    </ligandPart>
</feature>
<dbReference type="PANTHER" id="PTHR24296">
    <property type="entry name" value="CYTOCHROME P450"/>
    <property type="match status" value="1"/>
</dbReference>
<proteinExistence type="inferred from homology"/>
<dbReference type="PRINTS" id="PR00463">
    <property type="entry name" value="EP450I"/>
</dbReference>
<keyword evidence="4 5" id="KW-0408">Iron</keyword>
<accession>A0AAV8DL42</accession>
<dbReference type="GO" id="GO:0005506">
    <property type="term" value="F:iron ion binding"/>
    <property type="evidence" value="ECO:0007669"/>
    <property type="project" value="InterPro"/>
</dbReference>
<dbReference type="GO" id="GO:0004497">
    <property type="term" value="F:monooxygenase activity"/>
    <property type="evidence" value="ECO:0007669"/>
    <property type="project" value="UniProtKB-KW"/>
</dbReference>
<dbReference type="InterPro" id="IPR001128">
    <property type="entry name" value="Cyt_P450"/>
</dbReference>
<comment type="caution">
    <text evidence="7">The sequence shown here is derived from an EMBL/GenBank/DDBJ whole genome shotgun (WGS) entry which is preliminary data.</text>
</comment>
<dbReference type="Pfam" id="PF00067">
    <property type="entry name" value="p450"/>
    <property type="match status" value="1"/>
</dbReference>
<keyword evidence="3 6" id="KW-0560">Oxidoreductase</keyword>
<dbReference type="PROSITE" id="PS00086">
    <property type="entry name" value="CYTOCHROME_P450"/>
    <property type="match status" value="1"/>
</dbReference>
<evidence type="ECO:0000256" key="3">
    <source>
        <dbReference type="ARBA" id="ARBA00023002"/>
    </source>
</evidence>
<protein>
    <submittedName>
        <fullName evidence="7">Cytochrome P450</fullName>
    </submittedName>
</protein>
<organism evidence="7 8">
    <name type="scientific">Rhynchospora pubera</name>
    <dbReference type="NCBI Taxonomy" id="906938"/>
    <lineage>
        <taxon>Eukaryota</taxon>
        <taxon>Viridiplantae</taxon>
        <taxon>Streptophyta</taxon>
        <taxon>Embryophyta</taxon>
        <taxon>Tracheophyta</taxon>
        <taxon>Spermatophyta</taxon>
        <taxon>Magnoliopsida</taxon>
        <taxon>Liliopsida</taxon>
        <taxon>Poales</taxon>
        <taxon>Cyperaceae</taxon>
        <taxon>Cyperoideae</taxon>
        <taxon>Rhynchosporeae</taxon>
        <taxon>Rhynchospora</taxon>
    </lineage>
</organism>
<sequence>MENPSNNKSDLISHIASSDQHTMENLVDAVTNFMVAGRETTSTAMTWFFWLVSTRPDVEENILQEIRSLRNSTETSNEMFGYDELREMNYLHASITEAMRLYPPVAIDTLSCKEDDTLPDGTVVKKGWLVSYHTYAMGRMEDIWGRDCSEYKPERWLENGVFKPESPFKYPVFHAGPRKCLGKEMAYVQMKPIAAFLFERYKLEVVMEDDGDFLALELYPILLKFVSQAYDNRLSILGVEPQGRILDN</sequence>
<comment type="cofactor">
    <cofactor evidence="5">
        <name>heme</name>
        <dbReference type="ChEBI" id="CHEBI:30413"/>
    </cofactor>
</comment>
<dbReference type="Proteomes" id="UP001140206">
    <property type="component" value="Chromosome 4"/>
</dbReference>
<evidence type="ECO:0000256" key="2">
    <source>
        <dbReference type="ARBA" id="ARBA00022723"/>
    </source>
</evidence>
<dbReference type="Gene3D" id="1.10.630.10">
    <property type="entry name" value="Cytochrome P450"/>
    <property type="match status" value="1"/>
</dbReference>
<comment type="similarity">
    <text evidence="1 6">Belongs to the cytochrome P450 family.</text>
</comment>
<keyword evidence="8" id="KW-1185">Reference proteome</keyword>
<gene>
    <name evidence="7" type="ORF">LUZ62_077595</name>
</gene>
<evidence type="ECO:0000313" key="7">
    <source>
        <dbReference type="EMBL" id="KAJ4767220.1"/>
    </source>
</evidence>
<keyword evidence="2 5" id="KW-0479">Metal-binding</keyword>
<dbReference type="EMBL" id="JAMFTS010000004">
    <property type="protein sequence ID" value="KAJ4767220.1"/>
    <property type="molecule type" value="Genomic_DNA"/>
</dbReference>
<dbReference type="GO" id="GO:0016705">
    <property type="term" value="F:oxidoreductase activity, acting on paired donors, with incorporation or reduction of molecular oxygen"/>
    <property type="evidence" value="ECO:0007669"/>
    <property type="project" value="InterPro"/>
</dbReference>
<dbReference type="GO" id="GO:0006629">
    <property type="term" value="P:lipid metabolic process"/>
    <property type="evidence" value="ECO:0007669"/>
    <property type="project" value="UniProtKB-ARBA"/>
</dbReference>
<dbReference type="GO" id="GO:0020037">
    <property type="term" value="F:heme binding"/>
    <property type="evidence" value="ECO:0007669"/>
    <property type="project" value="InterPro"/>
</dbReference>
<dbReference type="InterPro" id="IPR002401">
    <property type="entry name" value="Cyt_P450_E_grp-I"/>
</dbReference>
<dbReference type="PRINTS" id="PR00385">
    <property type="entry name" value="P450"/>
</dbReference>
<dbReference type="InterPro" id="IPR017972">
    <property type="entry name" value="Cyt_P450_CS"/>
</dbReference>